<reference evidence="2" key="2">
    <citation type="journal article" date="2021" name="PeerJ">
        <title>Extensive microbial diversity within the chicken gut microbiome revealed by metagenomics and culture.</title>
        <authorList>
            <person name="Gilroy R."/>
            <person name="Ravi A."/>
            <person name="Getino M."/>
            <person name="Pursley I."/>
            <person name="Horton D.L."/>
            <person name="Alikhan N.F."/>
            <person name="Baker D."/>
            <person name="Gharbi K."/>
            <person name="Hall N."/>
            <person name="Watson M."/>
            <person name="Adriaenssens E.M."/>
            <person name="Foster-Nyarko E."/>
            <person name="Jarju S."/>
            <person name="Secka A."/>
            <person name="Antonio M."/>
            <person name="Oren A."/>
            <person name="Chaudhuri R.R."/>
            <person name="La Ragione R."/>
            <person name="Hildebrand F."/>
            <person name="Pallen M.J."/>
        </authorList>
    </citation>
    <scope>NUCLEOTIDE SEQUENCE</scope>
    <source>
        <strain evidence="2">CHK188-20938</strain>
    </source>
</reference>
<feature type="chain" id="PRO_5038955885" evidence="1">
    <location>
        <begin position="29"/>
        <end position="1781"/>
    </location>
</feature>
<gene>
    <name evidence="2" type="ORF">IAB71_01340</name>
</gene>
<protein>
    <submittedName>
        <fullName evidence="2">Uncharacterized protein</fullName>
    </submittedName>
</protein>
<comment type="caution">
    <text evidence="2">The sequence shown here is derived from an EMBL/GenBank/DDBJ whole genome shotgun (WGS) entry which is preliminary data.</text>
</comment>
<sequence>MKQKWKRPLALLLSVAMMFSISGTPVYAADMETGASAVCPHHVHDETCGYSEGTPCTHEHTDDCYTLVTQCVHEHTAECYSDGILPAEGEEKAADACTHVCSKESGCITKELNCPHVHDETCGYSEGSPCTFDPSDCELCNPTDSGEPEAPAECTCETLCTADSVNPDCPVCSAEGADLTACAGTVEEGDAAEETDPAQNPAEQTILSWEWIGADNLNEGVLPLPDVSAENPMDLDAVVSMLPTGITATVDGSADPVELALTWSCGDFPETASAGEYTFTAALPEGYTLGEETASLTVPVILGLGLLPVTALAADEVSYLAYSWDGSKLTSEMKSVTDYTLVASTDTAWGAAGETTWYVADGDVSISNRVDVNGSVNLLLKDDCELSPNFIIISAGSTLTIYAQTEGETAGKLVCSNGIGTVGSTLIIHGGTVNATGTSGAGIGGRSRGEQGGTVTIYGGTVTATGYQGAGIGGRSGGGQGGTVTIYGGTVNASGTNGAGIGGGSSSSVVSNVNDIDSSCGNGGTVTIYGGTVNASGTNGAGIGGGSAATGYYAGQQYYVGGGGGTITINGGTVNATGTSGGIGAGPNCGSKDFTNKVTPKGTLKGTSIGLITGTLVPSLNTSSFTGLIKNGGTYTVYGNLSLDTLETPLSISEGENLSINGSLNIPVGKTVTVTNAGTIDCGSGKFVNNGTLYLDNSSTVNGTFGGSGVFLISVDLPDDTNDLTAFPDTFTYTGEDFAGQIFLGTGGTQELGGKTFWETVRTDGWTITYAKDGQSTETVIDAGEYTATFTPPEGETITRTFTVKRAAQTISAPEIQSQSEGAVTLKPVTGVAGKVEYGYSTTNDAASIDNWQESPTFNDMTYGTYYFFAKVTGDSNHEDAVSSTGTVVAFREISSISITSNPTKMLYTPGATLDLTGLKITVTYTDNSTAEVTWTADSGITASIPNGTSLTASHDGQTITITYGGKMAVTDSLLIYDEVPQQIDGVYQIGTVKELIWFAALVNGTLTDGTEQNTAANAVLTADIDLGGRLWAPIASSTMFRSGSFSVNGTTNTSYSGIFDGQGHIISNFKIRTNSDELTSGLFGAVTGTIENLGIVNASFDNGGAYDGRFGALCGLLVKDRFTKTAATIQNCYVVGSSIKASGRIAGAVCGANYGGTIEDCYECGNTVTAHERIGHLVGDNHNDYDYNPMTGTVTNCYSDTKVVGDTTSSKTGTVNGGGVKDAEEFASGEVAWLLNGSTSAGGLAWYQTLGESGDPCPVLDSTHSIVYCGEDCLGNKTYNNSPLSSGHNYDGNGFCTLGDHYQPADWNEAENRYEISNDGQLFWFAALVNGDTTQEGITQAVSTANAVLTADIDLSGQNWTPIGNGSTAYTGTFDGQGHTISGMTIENAASYSGLFGNSEGTIKSFTLTGSITVTGDETVAKVGGAVGSLGTASAGGTVSGVISGVDITVSAGNDHIGGVVGSMPENSSPTVENCIYTGKITVTVAAGSVAGIVGYIRTGTIQNCANQGSISVDVGGTGSVGGILGYCNNGGIYIRNCYNTGAISADGTDNVGAIVGQNKGTQATVSNCYYLTGSANQGQGQLTTDAAGTVVKTADEFASGEVTYLLNGSTSTGTLAWYQNLDNDQDKDTYPVLDSSHGIVYRIEADPVFYSNDPNSQPPVIISVDITWGDLSFTYSDGTWNANTHTYDGAGWNVDEEGGNSITVDNTGNTGVNVSYAYQNAETGITGSFTDGENPVSAPVALSENDSSTVYLMLAGKPEKELEKAIIGSVTVTIGGESE</sequence>
<evidence type="ECO:0000313" key="3">
    <source>
        <dbReference type="Proteomes" id="UP000824169"/>
    </source>
</evidence>
<dbReference type="Proteomes" id="UP000824169">
    <property type="component" value="Unassembled WGS sequence"/>
</dbReference>
<evidence type="ECO:0000256" key="1">
    <source>
        <dbReference type="SAM" id="SignalP"/>
    </source>
</evidence>
<organism evidence="2 3">
    <name type="scientific">Candidatus Scatomonas pullistercoris</name>
    <dbReference type="NCBI Taxonomy" id="2840920"/>
    <lineage>
        <taxon>Bacteria</taxon>
        <taxon>Bacillati</taxon>
        <taxon>Bacillota</taxon>
        <taxon>Clostridia</taxon>
        <taxon>Lachnospirales</taxon>
        <taxon>Lachnospiraceae</taxon>
        <taxon>Lachnospiraceae incertae sedis</taxon>
        <taxon>Candidatus Scatomonas</taxon>
    </lineage>
</organism>
<evidence type="ECO:0000313" key="2">
    <source>
        <dbReference type="EMBL" id="HIV24425.1"/>
    </source>
</evidence>
<dbReference type="Gene3D" id="2.160.20.110">
    <property type="match status" value="3"/>
</dbReference>
<keyword evidence="1" id="KW-0732">Signal</keyword>
<feature type="signal peptide" evidence="1">
    <location>
        <begin position="1"/>
        <end position="28"/>
    </location>
</feature>
<dbReference type="Pfam" id="PF18889">
    <property type="entry name" value="Beta_helix_3"/>
    <property type="match status" value="5"/>
</dbReference>
<reference evidence="2" key="1">
    <citation type="submission" date="2020-10" db="EMBL/GenBank/DDBJ databases">
        <authorList>
            <person name="Gilroy R."/>
        </authorList>
    </citation>
    <scope>NUCLEOTIDE SEQUENCE</scope>
    <source>
        <strain evidence="2">CHK188-20938</strain>
    </source>
</reference>
<proteinExistence type="predicted"/>
<name>A0A9D1P1Y0_9FIRM</name>
<accession>A0A9D1P1Y0</accession>
<dbReference type="EMBL" id="DVOO01000003">
    <property type="protein sequence ID" value="HIV24425.1"/>
    <property type="molecule type" value="Genomic_DNA"/>
</dbReference>
<dbReference type="Gene3D" id="2.60.40.3630">
    <property type="match status" value="1"/>
</dbReference>